<dbReference type="GO" id="GO:0012506">
    <property type="term" value="C:vesicle membrane"/>
    <property type="evidence" value="ECO:0007669"/>
    <property type="project" value="TreeGrafter"/>
</dbReference>
<feature type="compositionally biased region" description="Basic and acidic residues" evidence="1">
    <location>
        <begin position="140"/>
        <end position="155"/>
    </location>
</feature>
<evidence type="ECO:0000256" key="2">
    <source>
        <dbReference type="SAM" id="SignalP"/>
    </source>
</evidence>
<comment type="caution">
    <text evidence="3">The sequence shown here is derived from an EMBL/GenBank/DDBJ whole genome shotgun (WGS) entry which is preliminary data.</text>
</comment>
<dbReference type="GO" id="GO:0042593">
    <property type="term" value="P:glucose homeostasis"/>
    <property type="evidence" value="ECO:0007669"/>
    <property type="project" value="TreeGrafter"/>
</dbReference>
<feature type="region of interest" description="Disordered" evidence="1">
    <location>
        <begin position="97"/>
        <end position="173"/>
    </location>
</feature>
<dbReference type="Proteomes" id="UP000242450">
    <property type="component" value="Chromosome 5"/>
</dbReference>
<gene>
    <name evidence="3" type="ORF">Celaphus_00001498</name>
</gene>
<evidence type="ECO:0000313" key="3">
    <source>
        <dbReference type="EMBL" id="OWK13963.1"/>
    </source>
</evidence>
<keyword evidence="2" id="KW-0732">Signal</keyword>
<dbReference type="AlphaFoldDB" id="A0A212D6T8"/>
<feature type="compositionally biased region" description="Pro residues" evidence="1">
    <location>
        <begin position="104"/>
        <end position="114"/>
    </location>
</feature>
<dbReference type="GO" id="GO:0005634">
    <property type="term" value="C:nucleus"/>
    <property type="evidence" value="ECO:0007669"/>
    <property type="project" value="TreeGrafter"/>
</dbReference>
<dbReference type="PANTHER" id="PTHR46467:SF1">
    <property type="entry name" value="TETHER CONTAINING UBX DOMAIN FOR GLUT4"/>
    <property type="match status" value="1"/>
</dbReference>
<dbReference type="EMBL" id="MKHE01000005">
    <property type="protein sequence ID" value="OWK13963.1"/>
    <property type="molecule type" value="Genomic_DNA"/>
</dbReference>
<protein>
    <submittedName>
        <fullName evidence="3">Uncharacterized protein</fullName>
    </submittedName>
</protein>
<feature type="signal peptide" evidence="2">
    <location>
        <begin position="1"/>
        <end position="21"/>
    </location>
</feature>
<proteinExistence type="predicted"/>
<dbReference type="OrthoDB" id="440781at2759"/>
<dbReference type="GO" id="GO:0005737">
    <property type="term" value="C:cytoplasm"/>
    <property type="evidence" value="ECO:0007669"/>
    <property type="project" value="TreeGrafter"/>
</dbReference>
<accession>A0A212D6T8</accession>
<evidence type="ECO:0000256" key="1">
    <source>
        <dbReference type="SAM" id="MobiDB-lite"/>
    </source>
</evidence>
<dbReference type="GO" id="GO:0006886">
    <property type="term" value="P:intracellular protein transport"/>
    <property type="evidence" value="ECO:0007669"/>
    <property type="project" value="TreeGrafter"/>
</dbReference>
<organism evidence="3 4">
    <name type="scientific">Cervus elaphus hippelaphus</name>
    <name type="common">European red deer</name>
    <dbReference type="NCBI Taxonomy" id="46360"/>
    <lineage>
        <taxon>Eukaryota</taxon>
        <taxon>Metazoa</taxon>
        <taxon>Chordata</taxon>
        <taxon>Craniata</taxon>
        <taxon>Vertebrata</taxon>
        <taxon>Euteleostomi</taxon>
        <taxon>Mammalia</taxon>
        <taxon>Eutheria</taxon>
        <taxon>Laurasiatheria</taxon>
        <taxon>Artiodactyla</taxon>
        <taxon>Ruminantia</taxon>
        <taxon>Pecora</taxon>
        <taxon>Cervidae</taxon>
        <taxon>Cervinae</taxon>
        <taxon>Cervus</taxon>
    </lineage>
</organism>
<evidence type="ECO:0000313" key="4">
    <source>
        <dbReference type="Proteomes" id="UP000242450"/>
    </source>
</evidence>
<feature type="chain" id="PRO_5012352067" evidence="2">
    <location>
        <begin position="22"/>
        <end position="173"/>
    </location>
</feature>
<keyword evidence="4" id="KW-1185">Reference proteome</keyword>
<dbReference type="PANTHER" id="PTHR46467">
    <property type="entry name" value="TETHER CONTAINING UBX DOMAIN FOR GLUT4"/>
    <property type="match status" value="1"/>
</dbReference>
<reference evidence="3 4" key="1">
    <citation type="journal article" date="2018" name="Mol. Genet. Genomics">
        <title>The red deer Cervus elaphus genome CerEla1.0: sequencing, annotating, genes, and chromosomes.</title>
        <authorList>
            <person name="Bana N.A."/>
            <person name="Nyiri A."/>
            <person name="Nagy J."/>
            <person name="Frank K."/>
            <person name="Nagy T."/>
            <person name="Steger V."/>
            <person name="Schiller M."/>
            <person name="Lakatos P."/>
            <person name="Sugar L."/>
            <person name="Horn P."/>
            <person name="Barta E."/>
            <person name="Orosz L."/>
        </authorList>
    </citation>
    <scope>NUCLEOTIDE SEQUENCE [LARGE SCALE GENOMIC DNA]</scope>
    <source>
        <strain evidence="3">Hungarian</strain>
    </source>
</reference>
<sequence>MPEHAHHKSFLFSWCLRLGPGRTLLFDALAWLALGLVPEEEQVKLGSGRLDGRGLANLFPAALVHFGPEEPTGIYLEPRLLEHTVSPSAADVLAARCMSRAAGTPPPPPAPDPAPLELEPAAEEGAVGPPELSRGTAQPVRRDLGKVPNREEVRAARGAHSASHRTPAHLERK</sequence>
<feature type="compositionally biased region" description="Low complexity" evidence="1">
    <location>
        <begin position="115"/>
        <end position="132"/>
    </location>
</feature>
<name>A0A212D6T8_CEREH</name>